<keyword evidence="3" id="KW-0326">Glycosidase</keyword>
<organism evidence="8 9">
    <name type="scientific">Lapillicoccus jejuensis</name>
    <dbReference type="NCBI Taxonomy" id="402171"/>
    <lineage>
        <taxon>Bacteria</taxon>
        <taxon>Bacillati</taxon>
        <taxon>Actinomycetota</taxon>
        <taxon>Actinomycetes</taxon>
        <taxon>Micrococcales</taxon>
        <taxon>Intrasporangiaceae</taxon>
        <taxon>Lapillicoccus</taxon>
    </lineage>
</organism>
<dbReference type="InterPro" id="IPR054593">
    <property type="entry name" value="Beta-mannosidase-like_N2"/>
</dbReference>
<evidence type="ECO:0000313" key="8">
    <source>
        <dbReference type="EMBL" id="TQJ10378.1"/>
    </source>
</evidence>
<dbReference type="Proteomes" id="UP000317893">
    <property type="component" value="Unassembled WGS sequence"/>
</dbReference>
<proteinExistence type="inferred from homology"/>
<dbReference type="GO" id="GO:0005975">
    <property type="term" value="P:carbohydrate metabolic process"/>
    <property type="evidence" value="ECO:0007669"/>
    <property type="project" value="InterPro"/>
</dbReference>
<dbReference type="Pfam" id="PF18368">
    <property type="entry name" value="Ig_GlcNase"/>
    <property type="match status" value="1"/>
</dbReference>
<keyword evidence="4" id="KW-0732">Signal</keyword>
<feature type="signal peptide" evidence="4">
    <location>
        <begin position="1"/>
        <end position="32"/>
    </location>
</feature>
<dbReference type="Gene3D" id="2.60.120.260">
    <property type="entry name" value="Galactose-binding domain-like"/>
    <property type="match status" value="1"/>
</dbReference>
<dbReference type="PANTHER" id="PTHR43536">
    <property type="entry name" value="MANNOSYLGLYCOPROTEIN ENDO-BETA-MANNOSIDASE"/>
    <property type="match status" value="1"/>
</dbReference>
<evidence type="ECO:0000256" key="3">
    <source>
        <dbReference type="ARBA" id="ARBA00023295"/>
    </source>
</evidence>
<feature type="domain" description="Glycoside hydrolase family 2 immunoglobulin-like beta-sandwich" evidence="5">
    <location>
        <begin position="261"/>
        <end position="380"/>
    </location>
</feature>
<evidence type="ECO:0000259" key="6">
    <source>
        <dbReference type="Pfam" id="PF18368"/>
    </source>
</evidence>
<gene>
    <name evidence="8" type="ORF">FB458_3498</name>
</gene>
<dbReference type="SUPFAM" id="SSF49303">
    <property type="entry name" value="beta-Galactosidase/glucuronidase domain"/>
    <property type="match status" value="3"/>
</dbReference>
<accession>A0A542E4V6</accession>
<evidence type="ECO:0000256" key="2">
    <source>
        <dbReference type="ARBA" id="ARBA00022801"/>
    </source>
</evidence>
<dbReference type="GO" id="GO:0004553">
    <property type="term" value="F:hydrolase activity, hydrolyzing O-glycosyl compounds"/>
    <property type="evidence" value="ECO:0007669"/>
    <property type="project" value="InterPro"/>
</dbReference>
<dbReference type="EMBL" id="VFMN01000001">
    <property type="protein sequence ID" value="TQJ10378.1"/>
    <property type="molecule type" value="Genomic_DNA"/>
</dbReference>
<evidence type="ECO:0000256" key="1">
    <source>
        <dbReference type="ARBA" id="ARBA00007401"/>
    </source>
</evidence>
<dbReference type="Gene3D" id="2.60.40.10">
    <property type="entry name" value="Immunoglobulins"/>
    <property type="match status" value="3"/>
</dbReference>
<dbReference type="InterPro" id="IPR013783">
    <property type="entry name" value="Ig-like_fold"/>
</dbReference>
<keyword evidence="9" id="KW-1185">Reference proteome</keyword>
<dbReference type="RefSeq" id="WP_141849607.1">
    <property type="nucleotide sequence ID" value="NZ_BAAAPR010000015.1"/>
</dbReference>
<dbReference type="InterPro" id="IPR006102">
    <property type="entry name" value="Ig-like_GH2"/>
</dbReference>
<dbReference type="SUPFAM" id="SSF51445">
    <property type="entry name" value="(Trans)glycosidases"/>
    <property type="match status" value="1"/>
</dbReference>
<dbReference type="InterPro" id="IPR008979">
    <property type="entry name" value="Galactose-bd-like_sf"/>
</dbReference>
<dbReference type="PANTHER" id="PTHR43536:SF1">
    <property type="entry name" value="MANNOSYLGLYCOPROTEIN ENDO-BETA-MANNOSIDASE"/>
    <property type="match status" value="1"/>
</dbReference>
<evidence type="ECO:0000313" key="9">
    <source>
        <dbReference type="Proteomes" id="UP000317893"/>
    </source>
</evidence>
<sequence>MRPTTRARWSIVVVAVLAALLPAVSSSPVAGAAVATGPTSVTSTPDPALVALAAAVRAHAPADVGTTTVGLGGWQVASTADDHGAGGAVSRVGYPTRGWLPVRPDDAGAPGTEITALLQNGVCPHVFFSDTMRRCFGTQTTGRETVARFAVPWWYRTTFATPARSGHVELVVNGVVGEADVWVNGHEVATHDEVTGAYTQHRIDVTALVRPHGQNVLAMKVHPNDPLRMFTVSDIDWSQIPPDQNTGIQFPVQVRGSDDVALDDAHVVQDTAADLSSTRLSVLGTVSNSADRPRRATVAAVVVPPDDRTEPVYATTEVLVPAHTSRAVAITPADAPSLVLHHPAVWWPYRMGGQPLYTTVTALLSDGHVVASTTSRLGIRTVSSRLVGPSTLAPDGVRQYTVDGRPIVLRGGGFQPDLFLRYSAADTDQQIRLLRSAGLDTIRVEGHFMPQDFYDRMDAAGILVASGFSCCDAWELPTDQPVSAPDLRVLGDSAANLARVLRDHPSVFTFQWSDNNPVPAQERVTLAAFHAEDLDVPVIASAENKSTPRLGPAGEKEGPYDWVPPSYWYDRTHTSYADDPSLTNDGGAWSLDSEQSAGHTVPTHDSMNRFLSADDQRRLWQDPTANQYHANAETGTTGYAFGTLANFDAALRARYGTWSDLDGYVREAQLANYENVRAQFEAFILHSHDAASPSTGTIYWMANKGWPTLLWDLYNADYDQAGSFFGAQEANRALHAIFDPATGTVAVDNLTGSGVSGLSVTADVVRPDGTVLDRGRGAVGTVPSEGLRTGVVHLTVPAATAPPQRATTYLVRLVLHRDGRVVDRSTYWYSTQADVVDWPATLGNPQATMVRYGDLTGLRDLPTATVRMSSTTTSAGGWSRTTVTLENTSPRATALFLRADVRRGRADGAPYGGDDQVRTATWDVDDVSLAPGERQVLTATYPTEDLQGAAPVVTLTGWNVRSAHGRG</sequence>
<dbReference type="InterPro" id="IPR043534">
    <property type="entry name" value="EBDG/EBM"/>
</dbReference>
<keyword evidence="2 8" id="KW-0378">Hydrolase</keyword>
<dbReference type="Pfam" id="PF00703">
    <property type="entry name" value="Glyco_hydro_2"/>
    <property type="match status" value="1"/>
</dbReference>
<evidence type="ECO:0000259" key="5">
    <source>
        <dbReference type="Pfam" id="PF00703"/>
    </source>
</evidence>
<evidence type="ECO:0000256" key="4">
    <source>
        <dbReference type="SAM" id="SignalP"/>
    </source>
</evidence>
<dbReference type="Pfam" id="PF22666">
    <property type="entry name" value="Glyco_hydro_2_N2"/>
    <property type="match status" value="1"/>
</dbReference>
<dbReference type="AlphaFoldDB" id="A0A542E4V6"/>
<feature type="chain" id="PRO_5021736822" evidence="4">
    <location>
        <begin position="33"/>
        <end position="967"/>
    </location>
</feature>
<dbReference type="InterPro" id="IPR036156">
    <property type="entry name" value="Beta-gal/glucu_dom_sf"/>
</dbReference>
<comment type="caution">
    <text evidence="8">The sequence shown here is derived from an EMBL/GenBank/DDBJ whole genome shotgun (WGS) entry which is preliminary data.</text>
</comment>
<comment type="similarity">
    <text evidence="1">Belongs to the glycosyl hydrolase 2 family.</text>
</comment>
<dbReference type="SUPFAM" id="SSF49785">
    <property type="entry name" value="Galactose-binding domain-like"/>
    <property type="match status" value="1"/>
</dbReference>
<feature type="domain" description="Beta-mannosidase-like galactose-binding" evidence="7">
    <location>
        <begin position="83"/>
        <end position="223"/>
    </location>
</feature>
<dbReference type="InterPro" id="IPR041351">
    <property type="entry name" value="Ig_GlcNase"/>
</dbReference>
<dbReference type="Gene3D" id="3.20.20.80">
    <property type="entry name" value="Glycosidases"/>
    <property type="match status" value="1"/>
</dbReference>
<protein>
    <submittedName>
        <fullName evidence="8">Glycosyl hydrolase family 2</fullName>
    </submittedName>
</protein>
<name>A0A542E4V6_9MICO</name>
<dbReference type="InterPro" id="IPR017853">
    <property type="entry name" value="GH"/>
</dbReference>
<feature type="domain" description="Exo-beta-D-glucosaminidase Ig-fold" evidence="6">
    <location>
        <begin position="850"/>
        <end position="960"/>
    </location>
</feature>
<reference evidence="8 9" key="1">
    <citation type="submission" date="2019-06" db="EMBL/GenBank/DDBJ databases">
        <title>Sequencing the genomes of 1000 actinobacteria strains.</title>
        <authorList>
            <person name="Klenk H.-P."/>
        </authorList>
    </citation>
    <scope>NUCLEOTIDE SEQUENCE [LARGE SCALE GENOMIC DNA]</scope>
    <source>
        <strain evidence="8 9">DSM 18607</strain>
    </source>
</reference>
<dbReference type="OrthoDB" id="9762066at2"/>
<evidence type="ECO:0000259" key="7">
    <source>
        <dbReference type="Pfam" id="PF22666"/>
    </source>
</evidence>